<dbReference type="PROSITE" id="PS51192">
    <property type="entry name" value="HELICASE_ATP_BIND_1"/>
    <property type="match status" value="1"/>
</dbReference>
<dbReference type="CDD" id="cd17920">
    <property type="entry name" value="DEXHc_RecQ"/>
    <property type="match status" value="1"/>
</dbReference>
<dbReference type="GO" id="GO:0009378">
    <property type="term" value="F:four-way junction helicase activity"/>
    <property type="evidence" value="ECO:0007669"/>
    <property type="project" value="TreeGrafter"/>
</dbReference>
<dbReference type="GO" id="GO:0005694">
    <property type="term" value="C:chromosome"/>
    <property type="evidence" value="ECO:0007669"/>
    <property type="project" value="TreeGrafter"/>
</dbReference>
<evidence type="ECO:0000256" key="1">
    <source>
        <dbReference type="ARBA" id="ARBA00004123"/>
    </source>
</evidence>
<keyword evidence="7" id="KW-0238">DNA-binding</keyword>
<dbReference type="OrthoDB" id="10261556at2759"/>
<feature type="non-terminal residue" evidence="15">
    <location>
        <position position="1"/>
    </location>
</feature>
<feature type="compositionally biased region" description="Acidic residues" evidence="12">
    <location>
        <begin position="489"/>
        <end position="498"/>
    </location>
</feature>
<dbReference type="InterPro" id="IPR036388">
    <property type="entry name" value="WH-like_DNA-bd_sf"/>
</dbReference>
<dbReference type="InterPro" id="IPR004589">
    <property type="entry name" value="DNA_helicase_ATP-dep_RecQ"/>
</dbReference>
<dbReference type="Proteomes" id="UP000243876">
    <property type="component" value="Unassembled WGS sequence"/>
</dbReference>
<feature type="compositionally biased region" description="Gly residues" evidence="12">
    <location>
        <begin position="371"/>
        <end position="380"/>
    </location>
</feature>
<evidence type="ECO:0000256" key="12">
    <source>
        <dbReference type="SAM" id="MobiDB-lite"/>
    </source>
</evidence>
<feature type="compositionally biased region" description="Polar residues" evidence="12">
    <location>
        <begin position="547"/>
        <end position="557"/>
    </location>
</feature>
<feature type="region of interest" description="Disordered" evidence="12">
    <location>
        <begin position="327"/>
        <end position="475"/>
    </location>
</feature>
<evidence type="ECO:0000259" key="13">
    <source>
        <dbReference type="PROSITE" id="PS51192"/>
    </source>
</evidence>
<dbReference type="PANTHER" id="PTHR13710">
    <property type="entry name" value="DNA HELICASE RECQ FAMILY MEMBER"/>
    <property type="match status" value="1"/>
</dbReference>
<accession>A0A0D6ERW8</accession>
<dbReference type="GO" id="GO:0006260">
    <property type="term" value="P:DNA replication"/>
    <property type="evidence" value="ECO:0007669"/>
    <property type="project" value="InterPro"/>
</dbReference>
<feature type="region of interest" description="Disordered" evidence="12">
    <location>
        <begin position="1"/>
        <end position="113"/>
    </location>
</feature>
<dbReference type="GO" id="GO:0000724">
    <property type="term" value="P:double-strand break repair via homologous recombination"/>
    <property type="evidence" value="ECO:0007669"/>
    <property type="project" value="TreeGrafter"/>
</dbReference>
<dbReference type="InterPro" id="IPR002464">
    <property type="entry name" value="DNA/RNA_helicase_DEAH_CS"/>
</dbReference>
<feature type="compositionally biased region" description="Low complexity" evidence="12">
    <location>
        <begin position="338"/>
        <end position="359"/>
    </location>
</feature>
<keyword evidence="6" id="KW-0067">ATP-binding</keyword>
<evidence type="ECO:0000256" key="7">
    <source>
        <dbReference type="ARBA" id="ARBA00023125"/>
    </source>
</evidence>
<dbReference type="GO" id="GO:0043138">
    <property type="term" value="F:3'-5' DNA helicase activity"/>
    <property type="evidence" value="ECO:0007669"/>
    <property type="project" value="UniProtKB-EC"/>
</dbReference>
<feature type="compositionally biased region" description="Pro residues" evidence="12">
    <location>
        <begin position="414"/>
        <end position="423"/>
    </location>
</feature>
<dbReference type="GO" id="GO:0005524">
    <property type="term" value="F:ATP binding"/>
    <property type="evidence" value="ECO:0007669"/>
    <property type="project" value="UniProtKB-KW"/>
</dbReference>
<dbReference type="InterPro" id="IPR018982">
    <property type="entry name" value="RQC_domain"/>
</dbReference>
<feature type="compositionally biased region" description="Polar residues" evidence="12">
    <location>
        <begin position="518"/>
        <end position="529"/>
    </location>
</feature>
<dbReference type="SUPFAM" id="SSF52540">
    <property type="entry name" value="P-loop containing nucleoside triphosphate hydrolases"/>
    <property type="match status" value="2"/>
</dbReference>
<evidence type="ECO:0000256" key="10">
    <source>
        <dbReference type="ARBA" id="ARBA00034617"/>
    </source>
</evidence>
<feature type="region of interest" description="Disordered" evidence="12">
    <location>
        <begin position="1321"/>
        <end position="1360"/>
    </location>
</feature>
<dbReference type="FunFam" id="3.40.50.300:FF:000296">
    <property type="entry name" value="ATP-dependent DNA helicase RecQ"/>
    <property type="match status" value="1"/>
</dbReference>
<feature type="compositionally biased region" description="Low complexity" evidence="12">
    <location>
        <begin position="396"/>
        <end position="407"/>
    </location>
</feature>
<keyword evidence="16" id="KW-1185">Reference proteome</keyword>
<dbReference type="GO" id="GO:0005737">
    <property type="term" value="C:cytoplasm"/>
    <property type="evidence" value="ECO:0007669"/>
    <property type="project" value="TreeGrafter"/>
</dbReference>
<dbReference type="Pfam" id="PF09382">
    <property type="entry name" value="RQC"/>
    <property type="match status" value="1"/>
</dbReference>
<dbReference type="SMART" id="SM00490">
    <property type="entry name" value="HELICc"/>
    <property type="match status" value="1"/>
</dbReference>
<dbReference type="PROSITE" id="PS51194">
    <property type="entry name" value="HELICASE_CTER"/>
    <property type="match status" value="1"/>
</dbReference>
<dbReference type="Gene3D" id="3.40.50.300">
    <property type="entry name" value="P-loop containing nucleotide triphosphate hydrolases"/>
    <property type="match status" value="2"/>
</dbReference>
<comment type="catalytic activity">
    <reaction evidence="10">
        <text>Couples ATP hydrolysis with the unwinding of duplex DNA by translocating in the 3'-5' direction.</text>
        <dbReference type="EC" id="5.6.2.4"/>
    </reaction>
</comment>
<evidence type="ECO:0000256" key="5">
    <source>
        <dbReference type="ARBA" id="ARBA00022806"/>
    </source>
</evidence>
<dbReference type="NCBIfam" id="TIGR00614">
    <property type="entry name" value="recQ_fam"/>
    <property type="match status" value="1"/>
</dbReference>
<dbReference type="InterPro" id="IPR014001">
    <property type="entry name" value="Helicase_ATP-bd"/>
</dbReference>
<gene>
    <name evidence="15" type="primary">SPOSA6832_04365</name>
</gene>
<evidence type="ECO:0000256" key="4">
    <source>
        <dbReference type="ARBA" id="ARBA00022801"/>
    </source>
</evidence>
<feature type="compositionally biased region" description="Low complexity" evidence="12">
    <location>
        <begin position="1351"/>
        <end position="1360"/>
    </location>
</feature>
<feature type="region of interest" description="Disordered" evidence="12">
    <location>
        <begin position="1205"/>
        <end position="1231"/>
    </location>
</feature>
<dbReference type="Pfam" id="PF00270">
    <property type="entry name" value="DEAD"/>
    <property type="match status" value="1"/>
</dbReference>
<dbReference type="CDD" id="cd18794">
    <property type="entry name" value="SF2_C_RecQ"/>
    <property type="match status" value="1"/>
</dbReference>
<dbReference type="Pfam" id="PF00271">
    <property type="entry name" value="Helicase_C"/>
    <property type="match status" value="1"/>
</dbReference>
<keyword evidence="5" id="KW-0347">Helicase</keyword>
<feature type="compositionally biased region" description="Acidic residues" evidence="12">
    <location>
        <begin position="101"/>
        <end position="113"/>
    </location>
</feature>
<name>A0A0D6ERW8_SPOSA</name>
<evidence type="ECO:0000256" key="11">
    <source>
        <dbReference type="ARBA" id="ARBA00034808"/>
    </source>
</evidence>
<keyword evidence="4" id="KW-0378">Hydrolase</keyword>
<feature type="compositionally biased region" description="Basic residues" evidence="12">
    <location>
        <begin position="56"/>
        <end position="66"/>
    </location>
</feature>
<dbReference type="Gene3D" id="1.10.10.10">
    <property type="entry name" value="Winged helix-like DNA-binding domain superfamily/Winged helix DNA-binding domain"/>
    <property type="match status" value="1"/>
</dbReference>
<dbReference type="GO" id="GO:0005634">
    <property type="term" value="C:nucleus"/>
    <property type="evidence" value="ECO:0007669"/>
    <property type="project" value="UniProtKB-SubCell"/>
</dbReference>
<dbReference type="GO" id="GO:0003677">
    <property type="term" value="F:DNA binding"/>
    <property type="evidence" value="ECO:0007669"/>
    <property type="project" value="UniProtKB-KW"/>
</dbReference>
<feature type="compositionally biased region" description="Low complexity" evidence="12">
    <location>
        <begin position="1321"/>
        <end position="1344"/>
    </location>
</feature>
<feature type="region of interest" description="Disordered" evidence="12">
    <location>
        <begin position="489"/>
        <end position="570"/>
    </location>
</feature>
<dbReference type="InterPro" id="IPR011545">
    <property type="entry name" value="DEAD/DEAH_box_helicase_dom"/>
</dbReference>
<feature type="domain" description="Helicase C-terminal" evidence="14">
    <location>
        <begin position="844"/>
        <end position="982"/>
    </location>
</feature>
<dbReference type="Pfam" id="PF16124">
    <property type="entry name" value="RecQ_Zn_bind"/>
    <property type="match status" value="1"/>
</dbReference>
<dbReference type="SMART" id="SM00487">
    <property type="entry name" value="DEXDc"/>
    <property type="match status" value="1"/>
</dbReference>
<feature type="region of interest" description="Disordered" evidence="12">
    <location>
        <begin position="126"/>
        <end position="146"/>
    </location>
</feature>
<dbReference type="InterPro" id="IPR032284">
    <property type="entry name" value="RecQ_Zn-bd"/>
</dbReference>
<organism evidence="15 16">
    <name type="scientific">Sporidiobolus salmonicolor</name>
    <name type="common">Yeast-like fungus</name>
    <name type="synonym">Sporobolomyces salmonicolor</name>
    <dbReference type="NCBI Taxonomy" id="5005"/>
    <lineage>
        <taxon>Eukaryota</taxon>
        <taxon>Fungi</taxon>
        <taxon>Dikarya</taxon>
        <taxon>Basidiomycota</taxon>
        <taxon>Pucciniomycotina</taxon>
        <taxon>Microbotryomycetes</taxon>
        <taxon>Sporidiobolales</taxon>
        <taxon>Sporidiobolaceae</taxon>
        <taxon>Sporobolomyces</taxon>
    </lineage>
</organism>
<dbReference type="PROSITE" id="PS00690">
    <property type="entry name" value="DEAH_ATP_HELICASE"/>
    <property type="match status" value="1"/>
</dbReference>
<proteinExistence type="inferred from homology"/>
<dbReference type="GO" id="GO:0016787">
    <property type="term" value="F:hydrolase activity"/>
    <property type="evidence" value="ECO:0007669"/>
    <property type="project" value="UniProtKB-KW"/>
</dbReference>
<evidence type="ECO:0000313" key="16">
    <source>
        <dbReference type="Proteomes" id="UP000243876"/>
    </source>
</evidence>
<evidence type="ECO:0000313" key="15">
    <source>
        <dbReference type="EMBL" id="CEQ42541.1"/>
    </source>
</evidence>
<evidence type="ECO:0000256" key="9">
    <source>
        <dbReference type="ARBA" id="ARBA00023242"/>
    </source>
</evidence>
<protein>
    <recommendedName>
        <fullName evidence="11">DNA 3'-5' helicase</fullName>
        <ecNumber evidence="11">5.6.2.4</ecNumber>
    </recommendedName>
</protein>
<dbReference type="InterPro" id="IPR001650">
    <property type="entry name" value="Helicase_C-like"/>
</dbReference>
<feature type="compositionally biased region" description="Polar residues" evidence="12">
    <location>
        <begin position="1205"/>
        <end position="1221"/>
    </location>
</feature>
<evidence type="ECO:0000256" key="8">
    <source>
        <dbReference type="ARBA" id="ARBA00023235"/>
    </source>
</evidence>
<reference evidence="16" key="1">
    <citation type="submission" date="2015-02" db="EMBL/GenBank/DDBJ databases">
        <authorList>
            <person name="Gon?alves P."/>
        </authorList>
    </citation>
    <scope>NUCLEOTIDE SEQUENCE [LARGE SCALE GENOMIC DNA]</scope>
</reference>
<keyword evidence="3" id="KW-0547">Nucleotide-binding</keyword>
<sequence length="1360" mass="147475">MPKSVAGKVAQVGGETSSVVQVVPAKRPSPADKGKGKAPVKQEEDEEIDDNLNPHFKPRASPKRARVSLDSGYTKGNAIKAKEGEDKENDSGGLPRRGAEVETEIPESENGEEGELLEVVARSSAAGGDVPMAGPGVDETRSGIGDDTMVDHVDTDLVQIEEDLLAFTNRRVAIMQGFVEIAEHGGGRSKDGQDANELRHTQSYVEERYQEARGRLEAFGIPFTELQIQTEKRANCLEELAEVVWSPGSYSSNGNDEGLLRHTLSYIDTRIAQLKASPSSTHTRPASRPSMSRIASLLPVSAAHHASPSAVPGSIVRPSVMPIPLPFGGTSADDARPAAQKASSTSSGTGSQTSATVAALATQQQRRSGGLRTGMGGGGTPAAARNGPAKANTTNSSESEQITLSSSSEHDPIRPPVKRPAPLPSAKQPALAATPTSTWGFRAAGTGAQQPAARSPPPTFHSAVSSKKGKGRVEQPLPEVDALLDGVDFDGLDSEEFDGSPRSQQHQQQHQRHPHPPASTTRQNDNASADNAAFMITLDDPPPPRNYQANPAHQSLSDQRRLPPGVHPSASRNISIVSTVSHLVITSGADAASTSKAAASTSSSSKAIVSAPKKTYPWTRDVYKALRQRFGLKSFRVNQEEAINATLSGRDVFVLLPTGGGKSLCFQLPAVVSSGKTRGVTIVVSPLLSLISDQTKGLMEKDIPVVFLNSTMPAADKKFALNCLREDPPMACLAYVTPEQIVKSGQFRDLLSDLHRRNQLARFVLDEAHCISSWGHDFRPDYKQMGTLKRDYPDVPLIALTATANDRVKTDVMTNLAMDRPLVLTQSFNRANLRYHVRKKGKTILADIADFIKKDHQGECGIIYCSSKKQCEDVADKLRREYSIKSMHYHAGMDKDDRIRVQENWQAGRVHVICATIAFGMGIDKPDSLEAYYQETGRAGRDGMSSVCVLYFAYGDTKLLMRLIDEGEGTPEQKEHNRANLRRVVQYCMNETDCRRTQVLQYFGEQFPRDMCHKTCDNCMAPKNVETRDVTDLAQNAMRLVKSIQKDKGVTMLYAIDVFRGLKYQKICAAGHDRLPEAGTGSGIDRGDAERLFQLLASEQILGERYERNGLGFTNAYVTLGPRAHQFLNGRIKLQMGFAGKEKTCKGKGKAATKTVNESYEYDDYEGEYVDELYDEQTGICDEDSGGEWDPWGRRVVRTNSMTALQDKNDSGMQVSKQAPSSREGGSGGNTNTLLAQLMDLRERLPIKDANLQPSSRTRRYRFIPVQLGTTLHAEAQHFALHSSSPPGALNPIAGLTHKDCDWWTDHSGKALCIKFGVCSSTSGSKGSTSTAASRSRSTKSITSNARTPVAAAAAAAAEA</sequence>
<dbReference type="InterPro" id="IPR027417">
    <property type="entry name" value="P-loop_NTPase"/>
</dbReference>
<keyword evidence="8" id="KW-0413">Isomerase</keyword>
<dbReference type="EC" id="5.6.2.4" evidence="11"/>
<evidence type="ECO:0000256" key="3">
    <source>
        <dbReference type="ARBA" id="ARBA00022741"/>
    </source>
</evidence>
<keyword evidence="9" id="KW-0539">Nucleus</keyword>
<dbReference type="PANTHER" id="PTHR13710:SF153">
    <property type="entry name" value="RECQ-LIKE DNA HELICASE BLM"/>
    <property type="match status" value="1"/>
</dbReference>
<evidence type="ECO:0000256" key="6">
    <source>
        <dbReference type="ARBA" id="ARBA00022840"/>
    </source>
</evidence>
<comment type="similarity">
    <text evidence="2">Belongs to the helicase family. RecQ subfamily.</text>
</comment>
<evidence type="ECO:0000259" key="14">
    <source>
        <dbReference type="PROSITE" id="PS51194"/>
    </source>
</evidence>
<dbReference type="EMBL" id="CENE01000028">
    <property type="protein sequence ID" value="CEQ42541.1"/>
    <property type="molecule type" value="Genomic_DNA"/>
</dbReference>
<comment type="subcellular location">
    <subcellularLocation>
        <location evidence="1">Nucleus</location>
    </subcellularLocation>
</comment>
<dbReference type="SMART" id="SM00956">
    <property type="entry name" value="RQC"/>
    <property type="match status" value="1"/>
</dbReference>
<evidence type="ECO:0000256" key="2">
    <source>
        <dbReference type="ARBA" id="ARBA00005446"/>
    </source>
</evidence>
<feature type="domain" description="Helicase ATP-binding" evidence="13">
    <location>
        <begin position="643"/>
        <end position="822"/>
    </location>
</feature>